<evidence type="ECO:0000313" key="7">
    <source>
        <dbReference type="EMBL" id="MBB4862542.1"/>
    </source>
</evidence>
<dbReference type="InterPro" id="IPR008966">
    <property type="entry name" value="Adhesion_dom_sf"/>
</dbReference>
<dbReference type="Pfam" id="PF00419">
    <property type="entry name" value="Fimbrial"/>
    <property type="match status" value="1"/>
</dbReference>
<evidence type="ECO:0000256" key="2">
    <source>
        <dbReference type="ARBA" id="ARBA00006671"/>
    </source>
</evidence>
<organism evidence="7 8">
    <name type="scientific">Pseudomonas nitroreducens</name>
    <dbReference type="NCBI Taxonomy" id="46680"/>
    <lineage>
        <taxon>Bacteria</taxon>
        <taxon>Pseudomonadati</taxon>
        <taxon>Pseudomonadota</taxon>
        <taxon>Gammaproteobacteria</taxon>
        <taxon>Pseudomonadales</taxon>
        <taxon>Pseudomonadaceae</taxon>
        <taxon>Pseudomonas</taxon>
    </lineage>
</organism>
<feature type="chain" id="PRO_5031076927" evidence="5">
    <location>
        <begin position="19"/>
        <end position="337"/>
    </location>
</feature>
<dbReference type="PANTHER" id="PTHR33420">
    <property type="entry name" value="FIMBRIAL SUBUNIT ELFA-RELATED"/>
    <property type="match status" value="1"/>
</dbReference>
<keyword evidence="3 5" id="KW-0732">Signal</keyword>
<dbReference type="RefSeq" id="WP_184587099.1">
    <property type="nucleotide sequence ID" value="NZ_JACHLI010000004.1"/>
</dbReference>
<evidence type="ECO:0000259" key="6">
    <source>
        <dbReference type="Pfam" id="PF00419"/>
    </source>
</evidence>
<reference evidence="7 8" key="1">
    <citation type="submission" date="2020-08" db="EMBL/GenBank/DDBJ databases">
        <title>Functional genomics of gut bacteria from endangered species of beetles.</title>
        <authorList>
            <person name="Carlos-Shanley C."/>
        </authorList>
    </citation>
    <scope>NUCLEOTIDE SEQUENCE [LARGE SCALE GENOMIC DNA]</scope>
    <source>
        <strain evidence="7 8">S00179</strain>
    </source>
</reference>
<feature type="domain" description="Fimbrial-type adhesion" evidence="6">
    <location>
        <begin position="193"/>
        <end position="336"/>
    </location>
</feature>
<proteinExistence type="inferred from homology"/>
<sequence>MRILILLLALCGAPSALAAVCTFQSGSASVMASLALPATLSVPRNAGNGTVLWDSGWRAYASTSITCNSSGNVRGSHAGGIGAAVPGFTSNGFPSVFQTSVPGIGISVFWCNMGTASCNPDPTRITPLPSLAWNVSATRYPLSNNWRVRLIKTADIDASAGRVSVAGLSSIAYVDLGVATLTLTGASQITGLGCEVNADSRNIDVRLPAIDKGDFADSPIPRNNDKARVFQINLQCDSGVKVSYQIDAARATGDGNVLANAGGSGMATGVGVALFKGGLSSTARLPLATRVLQLNTASDHLPVSIPLTARYYRTAGSAAAMGAGLVSTTATFTLFYE</sequence>
<dbReference type="SUPFAM" id="SSF49401">
    <property type="entry name" value="Bacterial adhesins"/>
    <property type="match status" value="1"/>
</dbReference>
<dbReference type="InterPro" id="IPR050263">
    <property type="entry name" value="Bact_Fimbrial_Adh_Pro"/>
</dbReference>
<feature type="signal peptide" evidence="5">
    <location>
        <begin position="1"/>
        <end position="18"/>
    </location>
</feature>
<accession>A0A7W7KGQ7</accession>
<comment type="similarity">
    <text evidence="2">Belongs to the fimbrial protein family.</text>
</comment>
<evidence type="ECO:0000256" key="1">
    <source>
        <dbReference type="ARBA" id="ARBA00004561"/>
    </source>
</evidence>
<evidence type="ECO:0000313" key="8">
    <source>
        <dbReference type="Proteomes" id="UP000566995"/>
    </source>
</evidence>
<evidence type="ECO:0000256" key="5">
    <source>
        <dbReference type="SAM" id="SignalP"/>
    </source>
</evidence>
<dbReference type="InterPro" id="IPR036937">
    <property type="entry name" value="Adhesion_dom_fimbrial_sf"/>
</dbReference>
<dbReference type="Proteomes" id="UP000566995">
    <property type="component" value="Unassembled WGS sequence"/>
</dbReference>
<dbReference type="PANTHER" id="PTHR33420:SF3">
    <property type="entry name" value="FIMBRIAL SUBUNIT ELFA"/>
    <property type="match status" value="1"/>
</dbReference>
<protein>
    <submittedName>
        <fullName evidence="7">Type 1 fimbria pilin</fullName>
    </submittedName>
</protein>
<dbReference type="GO" id="GO:0043709">
    <property type="term" value="P:cell adhesion involved in single-species biofilm formation"/>
    <property type="evidence" value="ECO:0007669"/>
    <property type="project" value="TreeGrafter"/>
</dbReference>
<gene>
    <name evidence="7" type="ORF">HNP46_001386</name>
</gene>
<dbReference type="EMBL" id="JACHLI010000004">
    <property type="protein sequence ID" value="MBB4862542.1"/>
    <property type="molecule type" value="Genomic_DNA"/>
</dbReference>
<comment type="subcellular location">
    <subcellularLocation>
        <location evidence="1">Fimbrium</location>
    </subcellularLocation>
</comment>
<dbReference type="AlphaFoldDB" id="A0A7W7KGQ7"/>
<comment type="caution">
    <text evidence="7">The sequence shown here is derived from an EMBL/GenBank/DDBJ whole genome shotgun (WGS) entry which is preliminary data.</text>
</comment>
<dbReference type="Gene3D" id="2.60.40.1090">
    <property type="entry name" value="Fimbrial-type adhesion domain"/>
    <property type="match status" value="1"/>
</dbReference>
<dbReference type="InterPro" id="IPR000259">
    <property type="entry name" value="Adhesion_dom_fimbrial"/>
</dbReference>
<keyword evidence="4" id="KW-0281">Fimbrium</keyword>
<name>A0A7W7KGQ7_PSENT</name>
<dbReference type="GO" id="GO:0009289">
    <property type="term" value="C:pilus"/>
    <property type="evidence" value="ECO:0007669"/>
    <property type="project" value="UniProtKB-SubCell"/>
</dbReference>
<dbReference type="Gene3D" id="2.60.40.3310">
    <property type="match status" value="1"/>
</dbReference>
<evidence type="ECO:0000256" key="4">
    <source>
        <dbReference type="ARBA" id="ARBA00023263"/>
    </source>
</evidence>
<evidence type="ECO:0000256" key="3">
    <source>
        <dbReference type="ARBA" id="ARBA00022729"/>
    </source>
</evidence>